<name>A0ABD5PVY8_9EURY</name>
<organism evidence="1 2">
    <name type="scientific">Halosolutus amylolyticus</name>
    <dbReference type="NCBI Taxonomy" id="2932267"/>
    <lineage>
        <taxon>Archaea</taxon>
        <taxon>Methanobacteriati</taxon>
        <taxon>Methanobacteriota</taxon>
        <taxon>Stenosarchaea group</taxon>
        <taxon>Halobacteria</taxon>
        <taxon>Halobacteriales</taxon>
        <taxon>Natrialbaceae</taxon>
        <taxon>Halosolutus</taxon>
    </lineage>
</organism>
<evidence type="ECO:0000313" key="2">
    <source>
        <dbReference type="Proteomes" id="UP001595898"/>
    </source>
</evidence>
<dbReference type="AlphaFoldDB" id="A0ABD5PVY8"/>
<dbReference type="EMBL" id="JBHSFA010000012">
    <property type="protein sequence ID" value="MFC4544653.1"/>
    <property type="molecule type" value="Genomic_DNA"/>
</dbReference>
<keyword evidence="2" id="KW-1185">Reference proteome</keyword>
<protein>
    <submittedName>
        <fullName evidence="1">Uncharacterized protein</fullName>
    </submittedName>
</protein>
<comment type="caution">
    <text evidence="1">The sequence shown here is derived from an EMBL/GenBank/DDBJ whole genome shotgun (WGS) entry which is preliminary data.</text>
</comment>
<proteinExistence type="predicted"/>
<gene>
    <name evidence="1" type="ORF">ACFO5R_22220</name>
</gene>
<evidence type="ECO:0000313" key="1">
    <source>
        <dbReference type="EMBL" id="MFC4544653.1"/>
    </source>
</evidence>
<dbReference type="RefSeq" id="WP_250142225.1">
    <property type="nucleotide sequence ID" value="NZ_JALIQP010000006.1"/>
</dbReference>
<accession>A0ABD5PVY8</accession>
<dbReference type="Proteomes" id="UP001595898">
    <property type="component" value="Unassembled WGS sequence"/>
</dbReference>
<reference evidence="1 2" key="1">
    <citation type="journal article" date="2019" name="Int. J. Syst. Evol. Microbiol.">
        <title>The Global Catalogue of Microorganisms (GCM) 10K type strain sequencing project: providing services to taxonomists for standard genome sequencing and annotation.</title>
        <authorList>
            <consortium name="The Broad Institute Genomics Platform"/>
            <consortium name="The Broad Institute Genome Sequencing Center for Infectious Disease"/>
            <person name="Wu L."/>
            <person name="Ma J."/>
        </authorList>
    </citation>
    <scope>NUCLEOTIDE SEQUENCE [LARGE SCALE GENOMIC DNA]</scope>
    <source>
        <strain evidence="1 2">WLHS5</strain>
    </source>
</reference>
<sequence length="48" mass="4855">MAVRRDGVVLPAAESGAVADGSQTDCCHTDCCSQLPPITDPVLVIGGK</sequence>